<dbReference type="STRING" id="1826909.A5893_05240"/>
<dbReference type="PROSITE" id="PS00523">
    <property type="entry name" value="SULFATASE_1"/>
    <property type="match status" value="1"/>
</dbReference>
<reference evidence="4 5" key="1">
    <citation type="submission" date="2016-04" db="EMBL/GenBank/DDBJ databases">
        <authorList>
            <person name="Evans L.H."/>
            <person name="Alamgir A."/>
            <person name="Owens N."/>
            <person name="Weber N.D."/>
            <person name="Virtaneva K."/>
            <person name="Barbian K."/>
            <person name="Babar A."/>
            <person name="Rosenke K."/>
        </authorList>
    </citation>
    <scope>NUCLEOTIDE SEQUENCE [LARGE SCALE GENOMIC DNA]</scope>
    <source>
        <strain evidence="4 5">CCM 8644</strain>
    </source>
</reference>
<dbReference type="RefSeq" id="WP_068821596.1">
    <property type="nucleotide sequence ID" value="NZ_LWHJ01000022.1"/>
</dbReference>
<evidence type="ECO:0000259" key="3">
    <source>
        <dbReference type="Pfam" id="PF16347"/>
    </source>
</evidence>
<dbReference type="InterPro" id="IPR032506">
    <property type="entry name" value="SGSH_C"/>
</dbReference>
<gene>
    <name evidence="4" type="ORF">A5893_05240</name>
</gene>
<dbReference type="PANTHER" id="PTHR43108:SF6">
    <property type="entry name" value="N-SULPHOGLUCOSAMINE SULPHOHYDROLASE"/>
    <property type="match status" value="1"/>
</dbReference>
<keyword evidence="5" id="KW-1185">Reference proteome</keyword>
<evidence type="ECO:0000256" key="2">
    <source>
        <dbReference type="ARBA" id="ARBA00022801"/>
    </source>
</evidence>
<dbReference type="InterPro" id="IPR017850">
    <property type="entry name" value="Alkaline_phosphatase_core_sf"/>
</dbReference>
<keyword evidence="2" id="KW-0378">Hydrolase</keyword>
<evidence type="ECO:0000313" key="4">
    <source>
        <dbReference type="EMBL" id="OAQ40358.1"/>
    </source>
</evidence>
<evidence type="ECO:0000313" key="5">
    <source>
        <dbReference type="Proteomes" id="UP000078459"/>
    </source>
</evidence>
<name>A0A179DHC8_9SPHI</name>
<dbReference type="OrthoDB" id="9789742at2"/>
<accession>A0A179DHC8</accession>
<dbReference type="Gene3D" id="3.40.720.10">
    <property type="entry name" value="Alkaline Phosphatase, subunit A"/>
    <property type="match status" value="1"/>
</dbReference>
<dbReference type="Proteomes" id="UP000078459">
    <property type="component" value="Unassembled WGS sequence"/>
</dbReference>
<dbReference type="AlphaFoldDB" id="A0A179DHC8"/>
<dbReference type="GO" id="GO:0016787">
    <property type="term" value="F:hydrolase activity"/>
    <property type="evidence" value="ECO:0007669"/>
    <property type="project" value="UniProtKB-KW"/>
</dbReference>
<comment type="caution">
    <text evidence="4">The sequence shown here is derived from an EMBL/GenBank/DDBJ whole genome shotgun (WGS) entry which is preliminary data.</text>
</comment>
<feature type="domain" description="N-sulphoglucosamine sulphohydrolase C-terminal" evidence="3">
    <location>
        <begin position="346"/>
        <end position="498"/>
    </location>
</feature>
<dbReference type="Pfam" id="PF16347">
    <property type="entry name" value="SGSH_C"/>
    <property type="match status" value="1"/>
</dbReference>
<organism evidence="4 5">
    <name type="scientific">Pedobacter psychrophilus</name>
    <dbReference type="NCBI Taxonomy" id="1826909"/>
    <lineage>
        <taxon>Bacteria</taxon>
        <taxon>Pseudomonadati</taxon>
        <taxon>Bacteroidota</taxon>
        <taxon>Sphingobacteriia</taxon>
        <taxon>Sphingobacteriales</taxon>
        <taxon>Sphingobacteriaceae</taxon>
        <taxon>Pedobacter</taxon>
    </lineage>
</organism>
<dbReference type="PANTHER" id="PTHR43108">
    <property type="entry name" value="N-ACETYLGLUCOSAMINE-6-SULFATASE FAMILY MEMBER"/>
    <property type="match status" value="1"/>
</dbReference>
<reference evidence="4 5" key="2">
    <citation type="submission" date="2016-06" db="EMBL/GenBank/DDBJ databases">
        <title>Pedobacter psychrophilus sp. nov., isolated from Antarctic fragmentary rock.</title>
        <authorList>
            <person name="Svec P."/>
        </authorList>
    </citation>
    <scope>NUCLEOTIDE SEQUENCE [LARGE SCALE GENOMIC DNA]</scope>
    <source>
        <strain evidence="4 5">CCM 8644</strain>
    </source>
</reference>
<dbReference type="EMBL" id="LWHJ01000022">
    <property type="protein sequence ID" value="OAQ40358.1"/>
    <property type="molecule type" value="Genomic_DNA"/>
</dbReference>
<dbReference type="CDD" id="cd16031">
    <property type="entry name" value="G6S_like"/>
    <property type="match status" value="1"/>
</dbReference>
<dbReference type="SUPFAM" id="SSF53649">
    <property type="entry name" value="Alkaline phosphatase-like"/>
    <property type="match status" value="1"/>
</dbReference>
<evidence type="ECO:0000256" key="1">
    <source>
        <dbReference type="ARBA" id="ARBA00008779"/>
    </source>
</evidence>
<comment type="similarity">
    <text evidence="1">Belongs to the sulfatase family.</text>
</comment>
<dbReference type="PROSITE" id="PS00149">
    <property type="entry name" value="SULFATASE_2"/>
    <property type="match status" value="1"/>
</dbReference>
<sequence>MKKISFYLICFLILSNKIFSQQVQKKPNIVFIFSDDHAYQAISAYQSKLAQLAPTPNIDRIANGGMLFNKCYVTNSICTPARATVLTGTHSHINGVRILSDSLDTKQPTFPSVLHQNGYQTAIVGKWHLKSDPQGFDYWDILPGQGEYYNPEFINSKGQYKVEGYATNIITDKAIDWLDKRDESKPFLLMINHKAPHRPWQKGPERLSLYEDTTFPEPENLFDTYENRGDAAKTQEMEISKYMRVGADLKVFTEKGEGAGFYKRLNPEQRKAWDDVYAPIKRDFLKLKLEGDALTKWKYQRYMRDYLAVVRSVDDNVGVVLDYLEKNHLTENTIIVYSSDQGFYLGEHGWFDKRFMYEESFRTPLLIKWPKMIKAGLVNNDLVSNLDFAQTFIDVAGGKAPNVMQGLSLAPLFKGQAPKDWRQSLYYHYYDFPAQHSVQPHEGVATKKYKLIHFYRIDQWELYDLEKDPHEMKSEYSNPNYASVVNKMKQELEKLKHQYHAEDTNNFKKSGNK</sequence>
<proteinExistence type="inferred from homology"/>
<dbReference type="InterPro" id="IPR024607">
    <property type="entry name" value="Sulfatase_CS"/>
</dbReference>
<protein>
    <submittedName>
        <fullName evidence="4">Sulfatase</fullName>
    </submittedName>
</protein>